<keyword evidence="3" id="KW-0862">Zinc</keyword>
<dbReference type="AlphaFoldDB" id="A0A482WVV1"/>
<feature type="region of interest" description="Disordered" evidence="4">
    <location>
        <begin position="179"/>
        <end position="211"/>
    </location>
</feature>
<evidence type="ECO:0000256" key="2">
    <source>
        <dbReference type="ARBA" id="ARBA00022771"/>
    </source>
</evidence>
<protein>
    <recommendedName>
        <fullName evidence="5">FLYWCH-type domain-containing protein</fullName>
    </recommendedName>
</protein>
<dbReference type="EMBL" id="QKKF02023573">
    <property type="protein sequence ID" value="RZF37625.1"/>
    <property type="molecule type" value="Genomic_DNA"/>
</dbReference>
<name>A0A482WVV1_LAOST</name>
<dbReference type="InParanoid" id="A0A482WVV1"/>
<dbReference type="Gene3D" id="3.40.50.1110">
    <property type="entry name" value="SGNH hydrolase"/>
    <property type="match status" value="1"/>
</dbReference>
<dbReference type="SMR" id="A0A482WVV1"/>
<evidence type="ECO:0000256" key="3">
    <source>
        <dbReference type="ARBA" id="ARBA00022833"/>
    </source>
</evidence>
<proteinExistence type="predicted"/>
<dbReference type="STRING" id="195883.A0A482WVV1"/>
<evidence type="ECO:0000313" key="6">
    <source>
        <dbReference type="EMBL" id="RZF36672.1"/>
    </source>
</evidence>
<dbReference type="Gene3D" id="2.20.25.240">
    <property type="match status" value="1"/>
</dbReference>
<dbReference type="InterPro" id="IPR007588">
    <property type="entry name" value="Znf_FLYWCH"/>
</dbReference>
<dbReference type="Pfam" id="PF04500">
    <property type="entry name" value="FLYWCH"/>
    <property type="match status" value="1"/>
</dbReference>
<dbReference type="Proteomes" id="UP000291343">
    <property type="component" value="Unassembled WGS sequence"/>
</dbReference>
<reference evidence="7 8" key="1">
    <citation type="journal article" date="2017" name="Gigascience">
        <title>Genome sequence of the small brown planthopper, Laodelphax striatellus.</title>
        <authorList>
            <person name="Zhu J."/>
            <person name="Jiang F."/>
            <person name="Wang X."/>
            <person name="Yang P."/>
            <person name="Bao Y."/>
            <person name="Zhao W."/>
            <person name="Wang W."/>
            <person name="Lu H."/>
            <person name="Wang Q."/>
            <person name="Cui N."/>
            <person name="Li J."/>
            <person name="Chen X."/>
            <person name="Luo L."/>
            <person name="Yu J."/>
            <person name="Kang L."/>
            <person name="Cui F."/>
        </authorList>
    </citation>
    <scope>NUCLEOTIDE SEQUENCE [LARGE SCALE GENOMIC DNA]</scope>
    <source>
        <strain evidence="7">Lst14</strain>
        <tissue evidence="7">Whole body</tissue>
    </source>
</reference>
<evidence type="ECO:0000313" key="8">
    <source>
        <dbReference type="Proteomes" id="UP000291343"/>
    </source>
</evidence>
<comment type="caution">
    <text evidence="7">The sequence shown here is derived from an EMBL/GenBank/DDBJ whole genome shotgun (WGS) entry which is preliminary data.</text>
</comment>
<evidence type="ECO:0000313" key="7">
    <source>
        <dbReference type="EMBL" id="RZF37625.1"/>
    </source>
</evidence>
<dbReference type="GO" id="GO:0008270">
    <property type="term" value="F:zinc ion binding"/>
    <property type="evidence" value="ECO:0007669"/>
    <property type="project" value="UniProtKB-KW"/>
</dbReference>
<dbReference type="CDD" id="cd00229">
    <property type="entry name" value="SGNH_hydrolase"/>
    <property type="match status" value="1"/>
</dbReference>
<gene>
    <name evidence="6" type="ORF">LSTR_LSTR012758</name>
    <name evidence="7" type="ORF">LSTR_LSTR016153</name>
</gene>
<evidence type="ECO:0000259" key="5">
    <source>
        <dbReference type="Pfam" id="PF04500"/>
    </source>
</evidence>
<accession>A0A482WVV1</accession>
<keyword evidence="1" id="KW-0479">Metal-binding</keyword>
<sequence length="515" mass="57143">MSGEEKLLLGLTNRGHPKLSLDGYDYRKGVPRANGDVTWRCLNKSCKAQVITDKQMKNVVLKPNSPLGVDHCHPPNTPMLDANDSTTVNLASSTPSNVCRERSSNCDSLTDGERNESLPAVSVNLNGKSCGCFSMIEKLIIEKNNLIVDNQRLRDQWNAAIDRSIVNDLRIMELTNRPMRDGSSQTVTTTHVEEREGSKSVSSETDERHLSVKDRMTEDCNKFPLGMSLEQLYLLVEENTSLMDQIILLGDELERVKRAVVHMEGLKRVFEPLGAKEHTNIRIWSDSHGRGLNRMLSKMLPTGVRCVSHVAPGAPLEVLMDGMLSKREIDSTKPDDFVVLVGGSNSFDSDVFSQDCIDGFIVKLMRVVNSYRHANLILTTIPYRYDLKESSMANVSIKRVNRVIRNIPASCPDSSISVVSLWTYYRSLHTAHGLHLNKRGKLKLVEEVFGVINGFLSTRTVSAGSQLEPQICLSGPDCLDHPVLLDKSLSLVCEETSIVGSGDFLETSTLCLGMI</sequence>
<keyword evidence="8" id="KW-1185">Reference proteome</keyword>
<organism evidence="7 8">
    <name type="scientific">Laodelphax striatellus</name>
    <name type="common">Small brown planthopper</name>
    <name type="synonym">Delphax striatella</name>
    <dbReference type="NCBI Taxonomy" id="195883"/>
    <lineage>
        <taxon>Eukaryota</taxon>
        <taxon>Metazoa</taxon>
        <taxon>Ecdysozoa</taxon>
        <taxon>Arthropoda</taxon>
        <taxon>Hexapoda</taxon>
        <taxon>Insecta</taxon>
        <taxon>Pterygota</taxon>
        <taxon>Neoptera</taxon>
        <taxon>Paraneoptera</taxon>
        <taxon>Hemiptera</taxon>
        <taxon>Auchenorrhyncha</taxon>
        <taxon>Fulgoroidea</taxon>
        <taxon>Delphacidae</taxon>
        <taxon>Criomorphinae</taxon>
        <taxon>Laodelphax</taxon>
    </lineage>
</organism>
<dbReference type="InterPro" id="IPR036514">
    <property type="entry name" value="SGNH_hydro_sf"/>
</dbReference>
<dbReference type="SUPFAM" id="SSF52266">
    <property type="entry name" value="SGNH hydrolase"/>
    <property type="match status" value="1"/>
</dbReference>
<keyword evidence="2" id="KW-0863">Zinc-finger</keyword>
<evidence type="ECO:0000256" key="1">
    <source>
        <dbReference type="ARBA" id="ARBA00022723"/>
    </source>
</evidence>
<evidence type="ECO:0000256" key="4">
    <source>
        <dbReference type="SAM" id="MobiDB-lite"/>
    </source>
</evidence>
<dbReference type="EMBL" id="QKKF02026075">
    <property type="protein sequence ID" value="RZF36672.1"/>
    <property type="molecule type" value="Genomic_DNA"/>
</dbReference>
<feature type="domain" description="FLYWCH-type" evidence="5">
    <location>
        <begin position="12"/>
        <end position="62"/>
    </location>
</feature>
<reference evidence="7" key="2">
    <citation type="submission" date="2019-02" db="EMBL/GenBank/DDBJ databases">
        <authorList>
            <person name="Zhu J."/>
            <person name="Jiang F."/>
            <person name="Wang X."/>
            <person name="Yang P."/>
            <person name="Bao Y."/>
            <person name="Zhao W."/>
            <person name="Wang W."/>
            <person name="Lu H."/>
            <person name="Wang Q."/>
            <person name="Cui N."/>
            <person name="Li J."/>
            <person name="Chen X."/>
            <person name="Luo L."/>
            <person name="Yu J."/>
            <person name="Kang L."/>
            <person name="Cui F."/>
        </authorList>
    </citation>
    <scope>NUCLEOTIDE SEQUENCE</scope>
    <source>
        <strain evidence="7">Lst14</strain>
        <tissue evidence="7">Whole body</tissue>
    </source>
</reference>
<dbReference type="OrthoDB" id="6643578at2759"/>